<organism evidence="2 3">
    <name type="scientific">Nocardiopsis alba (strain ATCC BAA-2165 / BE74)</name>
    <dbReference type="NCBI Taxonomy" id="1205910"/>
    <lineage>
        <taxon>Bacteria</taxon>
        <taxon>Bacillati</taxon>
        <taxon>Actinomycetota</taxon>
        <taxon>Actinomycetes</taxon>
        <taxon>Streptosporangiales</taxon>
        <taxon>Nocardiopsidaceae</taxon>
        <taxon>Nocardiopsis</taxon>
    </lineage>
</organism>
<name>J7L740_NOCAA</name>
<sequence>MRVEDTLRSGPRSLRFVPRSPPGGVREAPAAFPTCENTV</sequence>
<dbReference type="Proteomes" id="UP000003779">
    <property type="component" value="Chromosome"/>
</dbReference>
<evidence type="ECO:0000313" key="3">
    <source>
        <dbReference type="Proteomes" id="UP000003779"/>
    </source>
</evidence>
<dbReference type="STRING" id="1205910.B005_5389"/>
<feature type="region of interest" description="Disordered" evidence="1">
    <location>
        <begin position="1"/>
        <end position="39"/>
    </location>
</feature>
<proteinExistence type="predicted"/>
<protein>
    <submittedName>
        <fullName evidence="2">Uncharacterized protein</fullName>
    </submittedName>
</protein>
<accession>J7L740</accession>
<dbReference type="KEGG" id="nal:B005_5389"/>
<dbReference type="HOGENOM" id="CLU_3313525_0_0_11"/>
<dbReference type="AlphaFoldDB" id="J7L740"/>
<dbReference type="EMBL" id="CP003788">
    <property type="protein sequence ID" value="AFR06277.1"/>
    <property type="molecule type" value="Genomic_DNA"/>
</dbReference>
<gene>
    <name evidence="2" type="ordered locus">B005_5389</name>
</gene>
<evidence type="ECO:0000313" key="2">
    <source>
        <dbReference type="EMBL" id="AFR06277.1"/>
    </source>
</evidence>
<reference evidence="3" key="2">
    <citation type="submission" date="2012-08" db="EMBL/GenBank/DDBJ databases">
        <title>Whole-genome sequence of Nocardiopsis alba strain ATCC BAA-2165 associated with honeybees.</title>
        <authorList>
            <person name="Qiao J."/>
            <person name="Chen L."/>
            <person name="Li Y."/>
            <person name="Wang J."/>
            <person name="Zhang W."/>
            <person name="Chen S."/>
        </authorList>
    </citation>
    <scope>NUCLEOTIDE SEQUENCE [LARGE SCALE GENOMIC DNA]</scope>
    <source>
        <strain evidence="3">ATCC BAA-2165 / BE74</strain>
    </source>
</reference>
<evidence type="ECO:0000256" key="1">
    <source>
        <dbReference type="SAM" id="MobiDB-lite"/>
    </source>
</evidence>
<reference evidence="2 3" key="1">
    <citation type="journal article" date="2012" name="J. Bacteriol.">
        <title>Whole-Genome Sequence of Nocardiopsis alba Strain ATCC BAA-2165, Associated with Honeybees.</title>
        <authorList>
            <person name="Qiao J."/>
            <person name="Chen L."/>
            <person name="Li Y."/>
            <person name="Wang J."/>
            <person name="Zhang W."/>
            <person name="Chen S."/>
        </authorList>
    </citation>
    <scope>NUCLEOTIDE SEQUENCE [LARGE SCALE GENOMIC DNA]</scope>
    <source>
        <strain evidence="3">ATCC BAA-2165 / BE74</strain>
    </source>
</reference>